<dbReference type="InterPro" id="IPR001387">
    <property type="entry name" value="Cro/C1-type_HTH"/>
</dbReference>
<dbReference type="AlphaFoldDB" id="A0A6V8KVQ8"/>
<dbReference type="SMART" id="SM00530">
    <property type="entry name" value="HTH_XRE"/>
    <property type="match status" value="1"/>
</dbReference>
<dbReference type="InterPro" id="IPR011990">
    <property type="entry name" value="TPR-like_helical_dom_sf"/>
</dbReference>
<dbReference type="Gene3D" id="1.10.260.40">
    <property type="entry name" value="lambda repressor-like DNA-binding domains"/>
    <property type="match status" value="1"/>
</dbReference>
<dbReference type="GO" id="GO:0003677">
    <property type="term" value="F:DNA binding"/>
    <property type="evidence" value="ECO:0007669"/>
    <property type="project" value="InterPro"/>
</dbReference>
<name>A0A6V8KVQ8_9ACTN</name>
<accession>A0A6V8KVQ8</accession>
<keyword evidence="3" id="KW-1185">Reference proteome</keyword>
<dbReference type="EMBL" id="BLPG01000001">
    <property type="protein sequence ID" value="GFJ86389.1"/>
    <property type="molecule type" value="Genomic_DNA"/>
</dbReference>
<dbReference type="SUPFAM" id="SSF48452">
    <property type="entry name" value="TPR-like"/>
    <property type="match status" value="1"/>
</dbReference>
<organism evidence="2 3">
    <name type="scientific">Phytohabitans rumicis</name>
    <dbReference type="NCBI Taxonomy" id="1076125"/>
    <lineage>
        <taxon>Bacteria</taxon>
        <taxon>Bacillati</taxon>
        <taxon>Actinomycetota</taxon>
        <taxon>Actinomycetes</taxon>
        <taxon>Micromonosporales</taxon>
        <taxon>Micromonosporaceae</taxon>
    </lineage>
</organism>
<dbReference type="InterPro" id="IPR010982">
    <property type="entry name" value="Lambda_DNA-bd_dom_sf"/>
</dbReference>
<comment type="caution">
    <text evidence="2">The sequence shown here is derived from an EMBL/GenBank/DDBJ whole genome shotgun (WGS) entry which is preliminary data.</text>
</comment>
<reference evidence="2 3" key="2">
    <citation type="submission" date="2020-03" db="EMBL/GenBank/DDBJ databases">
        <authorList>
            <person name="Ichikawa N."/>
            <person name="Kimura A."/>
            <person name="Kitahashi Y."/>
            <person name="Uohara A."/>
        </authorList>
    </citation>
    <scope>NUCLEOTIDE SEQUENCE [LARGE SCALE GENOMIC DNA]</scope>
    <source>
        <strain evidence="2 3">NBRC 108638</strain>
    </source>
</reference>
<dbReference type="RefSeq" id="WP_173072832.1">
    <property type="nucleotide sequence ID" value="NZ_BAABJB010000008.1"/>
</dbReference>
<dbReference type="Pfam" id="PF13560">
    <property type="entry name" value="HTH_31"/>
    <property type="match status" value="1"/>
</dbReference>
<evidence type="ECO:0000259" key="1">
    <source>
        <dbReference type="PROSITE" id="PS50943"/>
    </source>
</evidence>
<proteinExistence type="predicted"/>
<evidence type="ECO:0000313" key="2">
    <source>
        <dbReference type="EMBL" id="GFJ86389.1"/>
    </source>
</evidence>
<reference evidence="2 3" key="1">
    <citation type="submission" date="2020-03" db="EMBL/GenBank/DDBJ databases">
        <title>Whole genome shotgun sequence of Phytohabitans rumicis NBRC 108638.</title>
        <authorList>
            <person name="Komaki H."/>
            <person name="Tamura T."/>
        </authorList>
    </citation>
    <scope>NUCLEOTIDE SEQUENCE [LARGE SCALE GENOMIC DNA]</scope>
    <source>
        <strain evidence="2 3">NBRC 108638</strain>
    </source>
</reference>
<dbReference type="PROSITE" id="PS50943">
    <property type="entry name" value="HTH_CROC1"/>
    <property type="match status" value="1"/>
</dbReference>
<feature type="domain" description="HTH cro/C1-type" evidence="1">
    <location>
        <begin position="10"/>
        <end position="63"/>
    </location>
</feature>
<gene>
    <name evidence="2" type="ORF">Prum_000310</name>
</gene>
<evidence type="ECO:0000313" key="3">
    <source>
        <dbReference type="Proteomes" id="UP000482960"/>
    </source>
</evidence>
<protein>
    <recommendedName>
        <fullName evidence="1">HTH cro/C1-type domain-containing protein</fullName>
    </recommendedName>
</protein>
<sequence length="441" mass="48614">MSGETVGQALRRWRRARGYSLRKLGTLTSYSYAYICEIETGRKPPLPEVIAACDRCLGAGGQLIAIAARSQTAGPQASDDEPGLEFSMDWMEGIETLTTLWRRDAGRRQFLRNAAYVSTAFAVPVQRWLDLFNEQNAVAASASEPPTTQTVREMTKTFRRLDNLYGAGQIRSAVVQYLDAEVAPVLRGSTPEALGRGFLSSVAELTQLAGWLAYDCLDHSLGQRYFIQALRLAMGAHDRALGAEILAGMSHQAIFLGQPQPAVELAHAAHRTAIRARVPALVAEASAMKAHAYALLHKEKECTDAITEAETFLGKADRTEGPHWISYLDEAYLAAISGHCFRALGKQSQAERFARRSLDMSPGFVRGKLFNQVLLAGAHVLKEDIDQACAVGHEALDLTGEVSSARAITYIDGLRQELRPWRTNRRVKEFEDRAKIVIAQW</sequence>
<dbReference type="SUPFAM" id="SSF47413">
    <property type="entry name" value="lambda repressor-like DNA-binding domains"/>
    <property type="match status" value="1"/>
</dbReference>
<dbReference type="CDD" id="cd00093">
    <property type="entry name" value="HTH_XRE"/>
    <property type="match status" value="1"/>
</dbReference>
<dbReference type="Proteomes" id="UP000482960">
    <property type="component" value="Unassembled WGS sequence"/>
</dbReference>